<gene>
    <name evidence="1" type="ORF">NDU88_004096</name>
</gene>
<accession>A0AAV7WWQ1</accession>
<sequence>MNRRLCIGYGILSIDPLKNIKHALKVALTGAISLLQEVRSSREDYRAEEHIRISLVFCSPASKAYDTLMPSTSRHEDLGLNQRKKAIQQLQF</sequence>
<evidence type="ECO:0000313" key="2">
    <source>
        <dbReference type="Proteomes" id="UP001066276"/>
    </source>
</evidence>
<proteinExistence type="predicted"/>
<protein>
    <submittedName>
        <fullName evidence="1">Uncharacterized protein</fullName>
    </submittedName>
</protein>
<reference evidence="1" key="1">
    <citation type="journal article" date="2022" name="bioRxiv">
        <title>Sequencing and chromosome-scale assembly of the giantPleurodeles waltlgenome.</title>
        <authorList>
            <person name="Brown T."/>
            <person name="Elewa A."/>
            <person name="Iarovenko S."/>
            <person name="Subramanian E."/>
            <person name="Araus A.J."/>
            <person name="Petzold A."/>
            <person name="Susuki M."/>
            <person name="Suzuki K.-i.T."/>
            <person name="Hayashi T."/>
            <person name="Toyoda A."/>
            <person name="Oliveira C."/>
            <person name="Osipova E."/>
            <person name="Leigh N.D."/>
            <person name="Simon A."/>
            <person name="Yun M.H."/>
        </authorList>
    </citation>
    <scope>NUCLEOTIDE SEQUENCE</scope>
    <source>
        <strain evidence="1">20211129_DDA</strain>
        <tissue evidence="1">Liver</tissue>
    </source>
</reference>
<keyword evidence="2" id="KW-1185">Reference proteome</keyword>
<evidence type="ECO:0000313" key="1">
    <source>
        <dbReference type="EMBL" id="KAJ1216495.1"/>
    </source>
</evidence>
<name>A0AAV7WWQ1_PLEWA</name>
<dbReference type="Proteomes" id="UP001066276">
    <property type="component" value="Chromosome 1_1"/>
</dbReference>
<comment type="caution">
    <text evidence="1">The sequence shown here is derived from an EMBL/GenBank/DDBJ whole genome shotgun (WGS) entry which is preliminary data.</text>
</comment>
<organism evidence="1 2">
    <name type="scientific">Pleurodeles waltl</name>
    <name type="common">Iberian ribbed newt</name>
    <dbReference type="NCBI Taxonomy" id="8319"/>
    <lineage>
        <taxon>Eukaryota</taxon>
        <taxon>Metazoa</taxon>
        <taxon>Chordata</taxon>
        <taxon>Craniata</taxon>
        <taxon>Vertebrata</taxon>
        <taxon>Euteleostomi</taxon>
        <taxon>Amphibia</taxon>
        <taxon>Batrachia</taxon>
        <taxon>Caudata</taxon>
        <taxon>Salamandroidea</taxon>
        <taxon>Salamandridae</taxon>
        <taxon>Pleurodelinae</taxon>
        <taxon>Pleurodeles</taxon>
    </lineage>
</organism>
<dbReference type="EMBL" id="JANPWB010000001">
    <property type="protein sequence ID" value="KAJ1216495.1"/>
    <property type="molecule type" value="Genomic_DNA"/>
</dbReference>
<dbReference type="AlphaFoldDB" id="A0AAV7WWQ1"/>